<evidence type="ECO:0000256" key="1">
    <source>
        <dbReference type="SAM" id="MobiDB-lite"/>
    </source>
</evidence>
<sequence>MSLVDYSSDEEEEEEEEKEKEREKENHLPPPQLAPSSSVNTSGGTMETVKLEAGFCSSSTNLGDTSLKLPDATQLLASFDSVKESLAVNVGGSSFTSTKRSDLNGSVDGPRKKIPKGNLIPPRNLPDTAGGLLLPPQLRGRSNVATEDLDKLFTKRQRARES</sequence>
<feature type="region of interest" description="Disordered" evidence="1">
    <location>
        <begin position="90"/>
        <end position="145"/>
    </location>
</feature>
<evidence type="ECO:0000313" key="3">
    <source>
        <dbReference type="Proteomes" id="UP000886520"/>
    </source>
</evidence>
<feature type="compositionally biased region" description="Low complexity" evidence="1">
    <location>
        <begin position="130"/>
        <end position="141"/>
    </location>
</feature>
<organism evidence="2 3">
    <name type="scientific">Adiantum capillus-veneris</name>
    <name type="common">Maidenhair fern</name>
    <dbReference type="NCBI Taxonomy" id="13818"/>
    <lineage>
        <taxon>Eukaryota</taxon>
        <taxon>Viridiplantae</taxon>
        <taxon>Streptophyta</taxon>
        <taxon>Embryophyta</taxon>
        <taxon>Tracheophyta</taxon>
        <taxon>Polypodiopsida</taxon>
        <taxon>Polypodiidae</taxon>
        <taxon>Polypodiales</taxon>
        <taxon>Pteridineae</taxon>
        <taxon>Pteridaceae</taxon>
        <taxon>Vittarioideae</taxon>
        <taxon>Adiantum</taxon>
    </lineage>
</organism>
<proteinExistence type="predicted"/>
<comment type="caution">
    <text evidence="2">The sequence shown here is derived from an EMBL/GenBank/DDBJ whole genome shotgun (WGS) entry which is preliminary data.</text>
</comment>
<dbReference type="Proteomes" id="UP000886520">
    <property type="component" value="Chromosome 12"/>
</dbReference>
<feature type="compositionally biased region" description="Acidic residues" evidence="1">
    <location>
        <begin position="7"/>
        <end position="18"/>
    </location>
</feature>
<feature type="compositionally biased region" description="Polar residues" evidence="1">
    <location>
        <begin position="34"/>
        <end position="45"/>
    </location>
</feature>
<accession>A0A9D4ZEY0</accession>
<dbReference type="OrthoDB" id="1935372at2759"/>
<reference evidence="2" key="1">
    <citation type="submission" date="2021-01" db="EMBL/GenBank/DDBJ databases">
        <title>Adiantum capillus-veneris genome.</title>
        <authorList>
            <person name="Fang Y."/>
            <person name="Liao Q."/>
        </authorList>
    </citation>
    <scope>NUCLEOTIDE SEQUENCE</scope>
    <source>
        <strain evidence="2">H3</strain>
        <tissue evidence="2">Leaf</tissue>
    </source>
</reference>
<evidence type="ECO:0000313" key="2">
    <source>
        <dbReference type="EMBL" id="KAI5072909.1"/>
    </source>
</evidence>
<feature type="region of interest" description="Disordered" evidence="1">
    <location>
        <begin position="1"/>
        <end position="46"/>
    </location>
</feature>
<gene>
    <name evidence="2" type="ORF">GOP47_0013015</name>
</gene>
<keyword evidence="3" id="KW-1185">Reference proteome</keyword>
<protein>
    <submittedName>
        <fullName evidence="2">Uncharacterized protein</fullName>
    </submittedName>
</protein>
<dbReference type="AlphaFoldDB" id="A0A9D4ZEY0"/>
<name>A0A9D4ZEY0_ADICA</name>
<dbReference type="EMBL" id="JABFUD020000012">
    <property type="protein sequence ID" value="KAI5072909.1"/>
    <property type="molecule type" value="Genomic_DNA"/>
</dbReference>